<dbReference type="GO" id="GO:0070566">
    <property type="term" value="F:adenylyltransferase activity"/>
    <property type="evidence" value="ECO:0007669"/>
    <property type="project" value="TreeGrafter"/>
</dbReference>
<protein>
    <submittedName>
        <fullName evidence="5">AMP-dependent synthetase and ligase</fullName>
    </submittedName>
</protein>
<feature type="domain" description="Carrier" evidence="4">
    <location>
        <begin position="19"/>
        <end position="95"/>
    </location>
</feature>
<dbReference type="EMBL" id="AZHX01001286">
    <property type="protein sequence ID" value="ETX04169.1"/>
    <property type="molecule type" value="Genomic_DNA"/>
</dbReference>
<evidence type="ECO:0000313" key="6">
    <source>
        <dbReference type="Proteomes" id="UP000019140"/>
    </source>
</evidence>
<dbReference type="PROSITE" id="PS50075">
    <property type="entry name" value="CARRIER"/>
    <property type="match status" value="1"/>
</dbReference>
<dbReference type="Pfam" id="PF00501">
    <property type="entry name" value="AMP-binding"/>
    <property type="match status" value="1"/>
</dbReference>
<evidence type="ECO:0000256" key="3">
    <source>
        <dbReference type="SAM" id="Phobius"/>
    </source>
</evidence>
<evidence type="ECO:0000259" key="4">
    <source>
        <dbReference type="PROSITE" id="PS50075"/>
    </source>
</evidence>
<dbReference type="GO" id="GO:0016746">
    <property type="term" value="F:acyltransferase activity"/>
    <property type="evidence" value="ECO:0007669"/>
    <property type="project" value="InterPro"/>
</dbReference>
<reference evidence="5 6" key="1">
    <citation type="journal article" date="2014" name="Nature">
        <title>An environmental bacterial taxon with a large and distinct metabolic repertoire.</title>
        <authorList>
            <person name="Wilson M.C."/>
            <person name="Mori T."/>
            <person name="Ruckert C."/>
            <person name="Uria A.R."/>
            <person name="Helf M.J."/>
            <person name="Takada K."/>
            <person name="Gernert C."/>
            <person name="Steffens U.A."/>
            <person name="Heycke N."/>
            <person name="Schmitt S."/>
            <person name="Rinke C."/>
            <person name="Helfrich E.J."/>
            <person name="Brachmann A.O."/>
            <person name="Gurgui C."/>
            <person name="Wakimoto T."/>
            <person name="Kracht M."/>
            <person name="Crusemann M."/>
            <person name="Hentschel U."/>
            <person name="Abe I."/>
            <person name="Matsunaga S."/>
            <person name="Kalinowski J."/>
            <person name="Takeyama H."/>
            <person name="Piel J."/>
        </authorList>
    </citation>
    <scope>NUCLEOTIDE SEQUENCE [LARGE SCALE GENOMIC DNA]</scope>
    <source>
        <strain evidence="6">TSY2</strain>
    </source>
</reference>
<keyword evidence="3" id="KW-0812">Transmembrane</keyword>
<dbReference type="InterPro" id="IPR042099">
    <property type="entry name" value="ANL_N_sf"/>
</dbReference>
<keyword evidence="3" id="KW-1133">Transmembrane helix</keyword>
<dbReference type="PANTHER" id="PTHR22754">
    <property type="entry name" value="DISCO-INTERACTING PROTEIN 2 DIP2 -RELATED"/>
    <property type="match status" value="1"/>
</dbReference>
<dbReference type="InterPro" id="IPR040097">
    <property type="entry name" value="FAAL/FAAC"/>
</dbReference>
<dbReference type="InterPro" id="IPR020845">
    <property type="entry name" value="AMP-binding_CS"/>
</dbReference>
<evidence type="ECO:0000313" key="5">
    <source>
        <dbReference type="EMBL" id="ETX04169.1"/>
    </source>
</evidence>
<dbReference type="Pfam" id="PF01553">
    <property type="entry name" value="Acyltransferase"/>
    <property type="match status" value="1"/>
</dbReference>
<dbReference type="GO" id="GO:0071766">
    <property type="term" value="P:Actinobacterium-type cell wall biogenesis"/>
    <property type="evidence" value="ECO:0007669"/>
    <property type="project" value="UniProtKB-ARBA"/>
</dbReference>
<dbReference type="InterPro" id="IPR000873">
    <property type="entry name" value="AMP-dep_synth/lig_dom"/>
</dbReference>
<dbReference type="InterPro" id="IPR009081">
    <property type="entry name" value="PP-bd_ACP"/>
</dbReference>
<dbReference type="GO" id="GO:0016874">
    <property type="term" value="F:ligase activity"/>
    <property type="evidence" value="ECO:0007669"/>
    <property type="project" value="UniProtKB-KW"/>
</dbReference>
<dbReference type="Pfam" id="PF00550">
    <property type="entry name" value="PP-binding"/>
    <property type="match status" value="1"/>
</dbReference>
<dbReference type="InterPro" id="IPR002123">
    <property type="entry name" value="Plipid/glycerol_acylTrfase"/>
</dbReference>
<dbReference type="PANTHER" id="PTHR22754:SF32">
    <property type="entry name" value="DISCO-INTERACTING PROTEIN 2"/>
    <property type="match status" value="1"/>
</dbReference>
<dbReference type="GO" id="GO:0005886">
    <property type="term" value="C:plasma membrane"/>
    <property type="evidence" value="ECO:0007669"/>
    <property type="project" value="TreeGrafter"/>
</dbReference>
<evidence type="ECO:0000256" key="1">
    <source>
        <dbReference type="ARBA" id="ARBA00006432"/>
    </source>
</evidence>
<feature type="non-terminal residue" evidence="5">
    <location>
        <position position="924"/>
    </location>
</feature>
<organism evidence="5 6">
    <name type="scientific">Candidatus Entotheonella gemina</name>
    <dbReference type="NCBI Taxonomy" id="1429439"/>
    <lineage>
        <taxon>Bacteria</taxon>
        <taxon>Pseudomonadati</taxon>
        <taxon>Nitrospinota/Tectimicrobiota group</taxon>
        <taxon>Candidatus Tectimicrobiota</taxon>
        <taxon>Candidatus Entotheonellia</taxon>
        <taxon>Candidatus Entotheonellales</taxon>
        <taxon>Candidatus Entotheonellaceae</taxon>
        <taxon>Candidatus Entotheonella</taxon>
    </lineage>
</organism>
<accession>W4M1E7</accession>
<comment type="similarity">
    <text evidence="1">Belongs to the ATP-dependent AMP-binding enzyme family.</text>
</comment>
<keyword evidence="3" id="KW-0472">Membrane</keyword>
<dbReference type="PROSITE" id="PS00455">
    <property type="entry name" value="AMP_BINDING"/>
    <property type="match status" value="1"/>
</dbReference>
<dbReference type="SUPFAM" id="SSF47336">
    <property type="entry name" value="ACP-like"/>
    <property type="match status" value="1"/>
</dbReference>
<comment type="caution">
    <text evidence="5">The sequence shown here is derived from an EMBL/GenBank/DDBJ whole genome shotgun (WGS) entry which is preliminary data.</text>
</comment>
<dbReference type="Proteomes" id="UP000019140">
    <property type="component" value="Unassembled WGS sequence"/>
</dbReference>
<dbReference type="SUPFAM" id="SSF69593">
    <property type="entry name" value="Glycerol-3-phosphate (1)-acyltransferase"/>
    <property type="match status" value="1"/>
</dbReference>
<dbReference type="CDD" id="cd07989">
    <property type="entry name" value="LPLAT_AGPAT-like"/>
    <property type="match status" value="1"/>
</dbReference>
<dbReference type="FunFam" id="3.40.50.12780:FF:000013">
    <property type="entry name" value="Long-chain-fatty-acid--AMP ligase FadD32"/>
    <property type="match status" value="1"/>
</dbReference>
<dbReference type="InterPro" id="IPR045851">
    <property type="entry name" value="AMP-bd_C_sf"/>
</dbReference>
<keyword evidence="6" id="KW-1185">Reference proteome</keyword>
<dbReference type="SMART" id="SM00563">
    <property type="entry name" value="PlsC"/>
    <property type="match status" value="1"/>
</dbReference>
<name>W4M1E7_9BACT</name>
<dbReference type="Gene3D" id="1.10.1200.10">
    <property type="entry name" value="ACP-like"/>
    <property type="match status" value="1"/>
</dbReference>
<keyword evidence="2 5" id="KW-0436">Ligase</keyword>
<dbReference type="HOGENOM" id="CLU_000022_23_5_7"/>
<evidence type="ECO:0000256" key="2">
    <source>
        <dbReference type="ARBA" id="ARBA00022598"/>
    </source>
</evidence>
<dbReference type="GO" id="GO:0006633">
    <property type="term" value="P:fatty acid biosynthetic process"/>
    <property type="evidence" value="ECO:0007669"/>
    <property type="project" value="TreeGrafter"/>
</dbReference>
<dbReference type="CDD" id="cd05931">
    <property type="entry name" value="FAAL"/>
    <property type="match status" value="1"/>
</dbReference>
<gene>
    <name evidence="5" type="ORF">ETSY2_30365</name>
</gene>
<dbReference type="SUPFAM" id="SSF56801">
    <property type="entry name" value="Acetyl-CoA synthetase-like"/>
    <property type="match status" value="1"/>
</dbReference>
<dbReference type="AlphaFoldDB" id="W4M1E7"/>
<dbReference type="Gene3D" id="3.40.50.12780">
    <property type="entry name" value="N-terminal domain of ligase-like"/>
    <property type="match status" value="1"/>
</dbReference>
<dbReference type="Gene3D" id="3.30.300.30">
    <property type="match status" value="1"/>
</dbReference>
<proteinExistence type="inferred from homology"/>
<feature type="transmembrane region" description="Helical" evidence="3">
    <location>
        <begin position="715"/>
        <end position="739"/>
    </location>
</feature>
<sequence>MSQLSNDAQTEAPTDANAQVLMDVIGKLVEEMRPHVAAPSLTLDSAFERDLGIDSLGRVELLERIERTFGYRLPEHVIISAETPRDLLRMMQHTDTAAAPQLAKEAATLPIPQAAPQATDGEAAIPIHAKTMVEVFEWHAQHHPQRQHITLYGDDETLEYLTYGSLYTGAMSIAAALRQRDLMPRQTVALMLPTSRAFFESFLGILLAGAIPVPLYPPVRPSQIEDHMRRQIGILDNAQATMMITLPEVQTLARLLQPQVPTLRHVVTHRELEGVTSDGTRPSVEAEDIAFLQYTSGSTGNPKGVVLTHDNLLANIRAMMMAAEATPQDVFVSWLPLYHDMGLIGAWLGSLYQAYHLVIMSPLTFLTRPQRWLEAIHVHRGTLSGGPNFAYELCVRRIRDEDIAGYDLSSWRIAFSGAEPVSPATMQRFTERFTAYGFQPRSMAPVYGLAEGTLGLAFPAFGRGPRLDPVQREVFTRTGQAVSADVDDPDPLVFVSCGYPLPGHQIRIVDTAGYEVPERQEGRLEFSGPSATSGYFRNPEASRELDRDGWIDSGDLAYIAEGEVFITGRAKDLIIRAGRNLHPYELEEAVGNLLGVRKGCVAAFGSRDPVSGTERLVVLAETRETDAEQLTKLQSQIDALVVDMLGAPADDVVLAPPQTVLKTSSGKIRRAASRERYEHGDIGKRPSAIWWQILRLGVTSLWPRLRQASRSLLELAYGLGAWAVLGLTALIVLIAVAIVPTQKSRQALAQRLARLALRLLGIRLTMQGLDQFPDVHPYVVVVNHASYVDAVVLMATLPPGLCYVGKRELGNLSIARFVFSRLGVEFVERLDAQKSLEDSERLLHLVRSGQSVVFFPEGTFGREPGLRPFRMGAFTIAAQVGAAVVPVALRGTRSVLRGGQWLPHPRPVRVTVLPALHPKGTEWL</sequence>
<dbReference type="InterPro" id="IPR036736">
    <property type="entry name" value="ACP-like_sf"/>
</dbReference>